<proteinExistence type="predicted"/>
<evidence type="ECO:0000313" key="2">
    <source>
        <dbReference type="EMBL" id="AAU44080.1"/>
    </source>
</evidence>
<name>A0A0N7KK16_ORYSJ</name>
<reference evidence="3" key="2">
    <citation type="journal article" date="2008" name="Nucleic Acids Res.">
        <title>The rice annotation project database (RAP-DB): 2008 update.</title>
        <authorList>
            <consortium name="The rice annotation project (RAP)"/>
        </authorList>
    </citation>
    <scope>GENOME REANNOTATION</scope>
    <source>
        <strain evidence="3">cv. Nipponbare</strain>
    </source>
</reference>
<dbReference type="AlphaFoldDB" id="A0A0N7KK16"/>
<keyword evidence="1" id="KW-1133">Transmembrane helix</keyword>
<keyword evidence="1" id="KW-0812">Transmembrane</keyword>
<dbReference type="Gramene" id="Os05t0115100-01">
    <property type="protein sequence ID" value="Os05t0115100-01"/>
    <property type="gene ID" value="Os05g0115100"/>
</dbReference>
<keyword evidence="1" id="KW-0472">Membrane</keyword>
<protein>
    <submittedName>
        <fullName evidence="2">Uncharacterized protein</fullName>
    </submittedName>
</protein>
<evidence type="ECO:0000313" key="3">
    <source>
        <dbReference type="Proteomes" id="UP000000763"/>
    </source>
</evidence>
<reference evidence="3" key="1">
    <citation type="journal article" date="2005" name="Nature">
        <title>The map-based sequence of the rice genome.</title>
        <authorList>
            <consortium name="International rice genome sequencing project (IRGSP)"/>
            <person name="Matsumoto T."/>
            <person name="Wu J."/>
            <person name="Kanamori H."/>
            <person name="Katayose Y."/>
            <person name="Fujisawa M."/>
            <person name="Namiki N."/>
            <person name="Mizuno H."/>
            <person name="Yamamoto K."/>
            <person name="Antonio B.A."/>
            <person name="Baba T."/>
            <person name="Sakata K."/>
            <person name="Nagamura Y."/>
            <person name="Aoki H."/>
            <person name="Arikawa K."/>
            <person name="Arita K."/>
            <person name="Bito T."/>
            <person name="Chiden Y."/>
            <person name="Fujitsuka N."/>
            <person name="Fukunaka R."/>
            <person name="Hamada M."/>
            <person name="Harada C."/>
            <person name="Hayashi A."/>
            <person name="Hijishita S."/>
            <person name="Honda M."/>
            <person name="Hosokawa S."/>
            <person name="Ichikawa Y."/>
            <person name="Idonuma A."/>
            <person name="Iijima M."/>
            <person name="Ikeda M."/>
            <person name="Ikeno M."/>
            <person name="Ito K."/>
            <person name="Ito S."/>
            <person name="Ito T."/>
            <person name="Ito Y."/>
            <person name="Ito Y."/>
            <person name="Iwabuchi A."/>
            <person name="Kamiya K."/>
            <person name="Karasawa W."/>
            <person name="Kurita K."/>
            <person name="Katagiri S."/>
            <person name="Kikuta A."/>
            <person name="Kobayashi H."/>
            <person name="Kobayashi N."/>
            <person name="Machita K."/>
            <person name="Maehara T."/>
            <person name="Masukawa M."/>
            <person name="Mizubayashi T."/>
            <person name="Mukai Y."/>
            <person name="Nagasaki H."/>
            <person name="Nagata Y."/>
            <person name="Naito S."/>
            <person name="Nakashima M."/>
            <person name="Nakama Y."/>
            <person name="Nakamichi Y."/>
            <person name="Nakamura M."/>
            <person name="Meguro A."/>
            <person name="Negishi M."/>
            <person name="Ohta I."/>
            <person name="Ohta T."/>
            <person name="Okamoto M."/>
            <person name="Ono N."/>
            <person name="Saji S."/>
            <person name="Sakaguchi M."/>
            <person name="Sakai K."/>
            <person name="Shibata M."/>
            <person name="Shimokawa T."/>
            <person name="Song J."/>
            <person name="Takazaki Y."/>
            <person name="Terasawa K."/>
            <person name="Tsugane M."/>
            <person name="Tsuji K."/>
            <person name="Ueda S."/>
            <person name="Waki K."/>
            <person name="Yamagata H."/>
            <person name="Yamamoto M."/>
            <person name="Yamamoto S."/>
            <person name="Yamane H."/>
            <person name="Yoshiki S."/>
            <person name="Yoshihara R."/>
            <person name="Yukawa K."/>
            <person name="Zhong H."/>
            <person name="Yano M."/>
            <person name="Yuan Q."/>
            <person name="Ouyang S."/>
            <person name="Liu J."/>
            <person name="Jones K.M."/>
            <person name="Gansberger K."/>
            <person name="Moffat K."/>
            <person name="Hill J."/>
            <person name="Bera J."/>
            <person name="Fadrosh D."/>
            <person name="Jin S."/>
            <person name="Johri S."/>
            <person name="Kim M."/>
            <person name="Overton L."/>
            <person name="Reardon M."/>
            <person name="Tsitrin T."/>
            <person name="Vuong H."/>
            <person name="Weaver B."/>
            <person name="Ciecko A."/>
            <person name="Tallon L."/>
            <person name="Jackson J."/>
            <person name="Pai G."/>
            <person name="Aken S.V."/>
            <person name="Utterback T."/>
            <person name="Reidmuller S."/>
            <person name="Feldblyum T."/>
            <person name="Hsiao J."/>
            <person name="Zismann V."/>
            <person name="Iobst S."/>
            <person name="de Vazeille A.R."/>
            <person name="Buell C.R."/>
            <person name="Ying K."/>
            <person name="Li Y."/>
            <person name="Lu T."/>
            <person name="Huang Y."/>
            <person name="Zhao Q."/>
            <person name="Feng Q."/>
            <person name="Zhang L."/>
            <person name="Zhu J."/>
            <person name="Weng Q."/>
            <person name="Mu J."/>
            <person name="Lu Y."/>
            <person name="Fan D."/>
            <person name="Liu Y."/>
            <person name="Guan J."/>
            <person name="Zhang Y."/>
            <person name="Yu S."/>
            <person name="Liu X."/>
            <person name="Zhang Y."/>
            <person name="Hong G."/>
            <person name="Han B."/>
            <person name="Choisne N."/>
            <person name="Demange N."/>
            <person name="Orjeda G."/>
            <person name="Samain S."/>
            <person name="Cattolico L."/>
            <person name="Pelletier E."/>
            <person name="Couloux A."/>
            <person name="Segurens B."/>
            <person name="Wincker P."/>
            <person name="D'Hont A."/>
            <person name="Scarpelli C."/>
            <person name="Weissenbach J."/>
            <person name="Salanoubat M."/>
            <person name="Quetier F."/>
            <person name="Yu Y."/>
            <person name="Kim H.R."/>
            <person name="Rambo T."/>
            <person name="Currie J."/>
            <person name="Collura K."/>
            <person name="Luo M."/>
            <person name="Yang T."/>
            <person name="Ammiraju J.S.S."/>
            <person name="Engler F."/>
            <person name="Soderlund C."/>
            <person name="Wing R.A."/>
            <person name="Palmer L.E."/>
            <person name="de la Bastide M."/>
            <person name="Spiegel L."/>
            <person name="Nascimento L."/>
            <person name="Zutavern T."/>
            <person name="O'Shaughnessy A."/>
            <person name="Dike S."/>
            <person name="Dedhia N."/>
            <person name="Preston R."/>
            <person name="Balija V."/>
            <person name="McCombie W.R."/>
            <person name="Chow T."/>
            <person name="Chen H."/>
            <person name="Chung M."/>
            <person name="Chen C."/>
            <person name="Shaw J."/>
            <person name="Wu H."/>
            <person name="Hsiao K."/>
            <person name="Chao Y."/>
            <person name="Chu M."/>
            <person name="Cheng C."/>
            <person name="Hour A."/>
            <person name="Lee P."/>
            <person name="Lin S."/>
            <person name="Lin Y."/>
            <person name="Liou J."/>
            <person name="Liu S."/>
            <person name="Hsing Y."/>
            <person name="Raghuvanshi S."/>
            <person name="Mohanty A."/>
            <person name="Bharti A.K."/>
            <person name="Gaur A."/>
            <person name="Gupta V."/>
            <person name="Kumar D."/>
            <person name="Ravi V."/>
            <person name="Vij S."/>
            <person name="Kapur A."/>
            <person name="Khurana P."/>
            <person name="Khurana P."/>
            <person name="Khurana J.P."/>
            <person name="Tyagi A.K."/>
            <person name="Gaikwad K."/>
            <person name="Singh A."/>
            <person name="Dalal V."/>
            <person name="Srivastava S."/>
            <person name="Dixit A."/>
            <person name="Pal A.K."/>
            <person name="Ghazi I.A."/>
            <person name="Yadav M."/>
            <person name="Pandit A."/>
            <person name="Bhargava A."/>
            <person name="Sureshbabu K."/>
            <person name="Batra K."/>
            <person name="Sharma T.R."/>
            <person name="Mohapatra T."/>
            <person name="Singh N.K."/>
            <person name="Messing J."/>
            <person name="Nelson A.B."/>
            <person name="Fuks G."/>
            <person name="Kavchok S."/>
            <person name="Keizer G."/>
            <person name="Linton E."/>
            <person name="Llaca V."/>
            <person name="Song R."/>
            <person name="Tanyolac B."/>
            <person name="Young S."/>
            <person name="Ho-Il K."/>
            <person name="Hahn J.H."/>
            <person name="Sangsakoo G."/>
            <person name="Vanavichit A."/>
            <person name="de Mattos Luiz.A.T."/>
            <person name="Zimmer P.D."/>
            <person name="Malone G."/>
            <person name="Dellagostin O."/>
            <person name="de Oliveira A.C."/>
            <person name="Bevan M."/>
            <person name="Bancroft I."/>
            <person name="Minx P."/>
            <person name="Cordum H."/>
            <person name="Wilson R."/>
            <person name="Cheng Z."/>
            <person name="Jin W."/>
            <person name="Jiang J."/>
            <person name="Leong S.A."/>
            <person name="Iwama H."/>
            <person name="Gojobori T."/>
            <person name="Itoh T."/>
            <person name="Niimura Y."/>
            <person name="Fujii Y."/>
            <person name="Habara T."/>
            <person name="Sakai H."/>
            <person name="Sato Y."/>
            <person name="Wilson G."/>
            <person name="Kumar K."/>
            <person name="McCouch S."/>
            <person name="Juretic N."/>
            <person name="Hoen D."/>
            <person name="Wright S."/>
            <person name="Bruskiewich R."/>
            <person name="Bureau T."/>
            <person name="Miyao A."/>
            <person name="Hirochika H."/>
            <person name="Nishikawa T."/>
            <person name="Kadowaki K."/>
            <person name="Sugiura M."/>
            <person name="Burr B."/>
            <person name="Sasaki T."/>
        </authorList>
    </citation>
    <scope>NUCLEOTIDE SEQUENCE [LARGE SCALE GENOMIC DNA]</scope>
    <source>
        <strain evidence="3">cv. Nipponbare</strain>
    </source>
</reference>
<gene>
    <name evidence="2" type="primary">OJ1654_B10.11-2</name>
</gene>
<sequence length="100" mass="11996">MADVLEFFSFSITSFASSSFFFLLSCGKFTPRRRLTSCNLSLVRFTEVLVEYNFRFGLVHFFSFSTKVWHCSEMLYNDVVFFSFPPVPMRREKQRERERE</sequence>
<accession>A0A0N7KK16</accession>
<organism evidence="2 3">
    <name type="scientific">Oryza sativa subsp. japonica</name>
    <name type="common">Rice</name>
    <dbReference type="NCBI Taxonomy" id="39947"/>
    <lineage>
        <taxon>Eukaryota</taxon>
        <taxon>Viridiplantae</taxon>
        <taxon>Streptophyta</taxon>
        <taxon>Embryophyta</taxon>
        <taxon>Tracheophyta</taxon>
        <taxon>Spermatophyta</taxon>
        <taxon>Magnoliopsida</taxon>
        <taxon>Liliopsida</taxon>
        <taxon>Poales</taxon>
        <taxon>Poaceae</taxon>
        <taxon>BOP clade</taxon>
        <taxon>Oryzoideae</taxon>
        <taxon>Oryzeae</taxon>
        <taxon>Oryzinae</taxon>
        <taxon>Oryza</taxon>
        <taxon>Oryza sativa</taxon>
    </lineage>
</organism>
<dbReference type="EMBL" id="AC108504">
    <property type="protein sequence ID" value="AAU44080.1"/>
    <property type="molecule type" value="Genomic_DNA"/>
</dbReference>
<dbReference type="Proteomes" id="UP000000763">
    <property type="component" value="Chromosome 5"/>
</dbReference>
<feature type="transmembrane region" description="Helical" evidence="1">
    <location>
        <begin position="6"/>
        <end position="24"/>
    </location>
</feature>
<evidence type="ECO:0000256" key="1">
    <source>
        <dbReference type="SAM" id="Phobius"/>
    </source>
</evidence>